<feature type="region of interest" description="Disordered" evidence="1">
    <location>
        <begin position="156"/>
        <end position="176"/>
    </location>
</feature>
<feature type="region of interest" description="Disordered" evidence="1">
    <location>
        <begin position="35"/>
        <end position="70"/>
    </location>
</feature>
<gene>
    <name evidence="3" type="ORF">OO016_12115</name>
</gene>
<comment type="caution">
    <text evidence="3">The sequence shown here is derived from an EMBL/GenBank/DDBJ whole genome shotgun (WGS) entry which is preliminary data.</text>
</comment>
<feature type="compositionally biased region" description="Low complexity" evidence="1">
    <location>
        <begin position="40"/>
        <end position="58"/>
    </location>
</feature>
<evidence type="ECO:0000313" key="3">
    <source>
        <dbReference type="EMBL" id="MCX2720351.1"/>
    </source>
</evidence>
<dbReference type="PANTHER" id="PTHR35889:SF3">
    <property type="entry name" value="F-BOX DOMAIN-CONTAINING PROTEIN"/>
    <property type="match status" value="1"/>
</dbReference>
<evidence type="ECO:0008006" key="5">
    <source>
        <dbReference type="Google" id="ProtNLM"/>
    </source>
</evidence>
<feature type="signal peptide" evidence="2">
    <location>
        <begin position="1"/>
        <end position="19"/>
    </location>
</feature>
<dbReference type="PANTHER" id="PTHR35889">
    <property type="entry name" value="CYCLOINULO-OLIGOSACCHARIDE FRUCTANOTRANSFERASE-RELATED"/>
    <property type="match status" value="1"/>
</dbReference>
<organism evidence="3 4">
    <name type="scientific">Lentiprolixibacter aurantiacus</name>
    <dbReference type="NCBI Taxonomy" id="2993939"/>
    <lineage>
        <taxon>Bacteria</taxon>
        <taxon>Pseudomonadati</taxon>
        <taxon>Bacteroidota</taxon>
        <taxon>Flavobacteriia</taxon>
        <taxon>Flavobacteriales</taxon>
        <taxon>Flavobacteriaceae</taxon>
        <taxon>Lentiprolixibacter</taxon>
    </lineage>
</organism>
<keyword evidence="4" id="KW-1185">Reference proteome</keyword>
<evidence type="ECO:0000256" key="2">
    <source>
        <dbReference type="SAM" id="SignalP"/>
    </source>
</evidence>
<evidence type="ECO:0000256" key="1">
    <source>
        <dbReference type="SAM" id="MobiDB-lite"/>
    </source>
</evidence>
<evidence type="ECO:0000313" key="4">
    <source>
        <dbReference type="Proteomes" id="UP001207116"/>
    </source>
</evidence>
<accession>A0AAE3MN20</accession>
<name>A0AAE3MN20_9FLAO</name>
<sequence>MKKIAFIFMGFLVSALTLSCTSDFHSRDYQQVEDITETPDGSGSDNNGIGNAGNSNGDPSGGSGNSDNTSGSDTYAGLVTYLADVKPVMDQLCVSCHNAAYKEDGVDLSTYLLTKSQIDDILKSMQEDEGEDDLMPPSGRVDNAIIQTLIDWKTDGLLEGESPPDNGEPGGSDGNYTYTADIAPIISNHCIFCHGSNSPAGGYDISTYQKTVDQIAVFIERIELQTGQAGVMPPAGRMDEAVIQKIKDWVDQGMPE</sequence>
<dbReference type="EMBL" id="JAPFQP010000004">
    <property type="protein sequence ID" value="MCX2720351.1"/>
    <property type="molecule type" value="Genomic_DNA"/>
</dbReference>
<feature type="chain" id="PRO_5041994577" description="Cytochrome c domain-containing protein" evidence="2">
    <location>
        <begin position="20"/>
        <end position="256"/>
    </location>
</feature>
<proteinExistence type="predicted"/>
<dbReference type="RefSeq" id="WP_266014348.1">
    <property type="nucleotide sequence ID" value="NZ_JAPFQP010000004.1"/>
</dbReference>
<dbReference type="PROSITE" id="PS51257">
    <property type="entry name" value="PROKAR_LIPOPROTEIN"/>
    <property type="match status" value="1"/>
</dbReference>
<dbReference type="Proteomes" id="UP001207116">
    <property type="component" value="Unassembled WGS sequence"/>
</dbReference>
<keyword evidence="2" id="KW-0732">Signal</keyword>
<reference evidence="3" key="1">
    <citation type="submission" date="2022-11" db="EMBL/GenBank/DDBJ databases">
        <title>The characterization of three novel Bacteroidetes species and genomic analysis of their roles in tidal elemental geochemical cycles.</title>
        <authorList>
            <person name="Ma K.-J."/>
        </authorList>
    </citation>
    <scope>NUCLEOTIDE SEQUENCE</scope>
    <source>
        <strain evidence="3">M415</strain>
    </source>
</reference>
<dbReference type="AlphaFoldDB" id="A0AAE3MN20"/>
<protein>
    <recommendedName>
        <fullName evidence="5">Cytochrome c domain-containing protein</fullName>
    </recommendedName>
</protein>